<protein>
    <submittedName>
        <fullName evidence="1">12681_t:CDS:1</fullName>
    </submittedName>
</protein>
<dbReference type="Proteomes" id="UP000789702">
    <property type="component" value="Unassembled WGS sequence"/>
</dbReference>
<feature type="non-terminal residue" evidence="1">
    <location>
        <position position="111"/>
    </location>
</feature>
<keyword evidence="2" id="KW-1185">Reference proteome</keyword>
<name>A0ACA9PKH4_9GLOM</name>
<dbReference type="EMBL" id="CAJVPU010028360">
    <property type="protein sequence ID" value="CAG8706815.1"/>
    <property type="molecule type" value="Genomic_DNA"/>
</dbReference>
<reference evidence="1" key="1">
    <citation type="submission" date="2021-06" db="EMBL/GenBank/DDBJ databases">
        <authorList>
            <person name="Kallberg Y."/>
            <person name="Tangrot J."/>
            <person name="Rosling A."/>
        </authorList>
    </citation>
    <scope>NUCLEOTIDE SEQUENCE</scope>
    <source>
        <strain evidence="1">IL203A</strain>
    </source>
</reference>
<accession>A0ACA9PKH4</accession>
<proteinExistence type="predicted"/>
<organism evidence="1 2">
    <name type="scientific">Dentiscutata heterogama</name>
    <dbReference type="NCBI Taxonomy" id="1316150"/>
    <lineage>
        <taxon>Eukaryota</taxon>
        <taxon>Fungi</taxon>
        <taxon>Fungi incertae sedis</taxon>
        <taxon>Mucoromycota</taxon>
        <taxon>Glomeromycotina</taxon>
        <taxon>Glomeromycetes</taxon>
        <taxon>Diversisporales</taxon>
        <taxon>Gigasporaceae</taxon>
        <taxon>Dentiscutata</taxon>
    </lineage>
</organism>
<feature type="non-terminal residue" evidence="1">
    <location>
        <position position="1"/>
    </location>
</feature>
<sequence length="111" mass="12585">MKFIKYILTLTALNFYIINLSKCIYAFVPQSRAEHNAILIDDKVYFLVRWFYDGSDGSHTNSHYVSDALFYLNVSIPFTLNISSMPWTDLSSLPGLINQTGASVCIDAHLN</sequence>
<comment type="caution">
    <text evidence="1">The sequence shown here is derived from an EMBL/GenBank/DDBJ whole genome shotgun (WGS) entry which is preliminary data.</text>
</comment>
<evidence type="ECO:0000313" key="2">
    <source>
        <dbReference type="Proteomes" id="UP000789702"/>
    </source>
</evidence>
<evidence type="ECO:0000313" key="1">
    <source>
        <dbReference type="EMBL" id="CAG8706815.1"/>
    </source>
</evidence>
<gene>
    <name evidence="1" type="ORF">DHETER_LOCUS12038</name>
</gene>